<evidence type="ECO:0000313" key="2">
    <source>
        <dbReference type="EMBL" id="KER19421.1"/>
    </source>
</evidence>
<dbReference type="RefSeq" id="XP_009176834.1">
    <property type="nucleotide sequence ID" value="XM_009178570.1"/>
</dbReference>
<dbReference type="GO" id="GO:0006624">
    <property type="term" value="P:vacuolar protein processing"/>
    <property type="evidence" value="ECO:0007669"/>
    <property type="project" value="TreeGrafter"/>
</dbReference>
<organism evidence="2 3">
    <name type="scientific">Opisthorchis viverrini</name>
    <name type="common">Southeast Asian liver fluke</name>
    <dbReference type="NCBI Taxonomy" id="6198"/>
    <lineage>
        <taxon>Eukaryota</taxon>
        <taxon>Metazoa</taxon>
        <taxon>Spiralia</taxon>
        <taxon>Lophotrochozoa</taxon>
        <taxon>Platyhelminthes</taxon>
        <taxon>Trematoda</taxon>
        <taxon>Digenea</taxon>
        <taxon>Opisthorchiida</taxon>
        <taxon>Opisthorchiata</taxon>
        <taxon>Opisthorchiidae</taxon>
        <taxon>Opisthorchis</taxon>
    </lineage>
</organism>
<feature type="non-terminal residue" evidence="2">
    <location>
        <position position="102"/>
    </location>
</feature>
<evidence type="ECO:0000256" key="1">
    <source>
        <dbReference type="ARBA" id="ARBA00009941"/>
    </source>
</evidence>
<reference evidence="2 3" key="1">
    <citation type="submission" date="2013-11" db="EMBL/GenBank/DDBJ databases">
        <title>Opisthorchis viverrini - life in the bile duct.</title>
        <authorList>
            <person name="Young N.D."/>
            <person name="Nagarajan N."/>
            <person name="Lin S.J."/>
            <person name="Korhonen P.K."/>
            <person name="Jex A.R."/>
            <person name="Hall R.S."/>
            <person name="Safavi-Hemami H."/>
            <person name="Kaewkong W."/>
            <person name="Bertrand D."/>
            <person name="Gao S."/>
            <person name="Seet Q."/>
            <person name="Wongkham S."/>
            <person name="Teh B.T."/>
            <person name="Wongkham C."/>
            <person name="Intapan P.M."/>
            <person name="Maleewong W."/>
            <person name="Yang X."/>
            <person name="Hu M."/>
            <person name="Wang Z."/>
            <person name="Hofmann A."/>
            <person name="Sternberg P.W."/>
            <person name="Tan P."/>
            <person name="Wang J."/>
            <person name="Gasser R.B."/>
        </authorList>
    </citation>
    <scope>NUCLEOTIDE SEQUENCE [LARGE SCALE GENOMIC DNA]</scope>
</reference>
<name>A0A074YX93_OPIVI</name>
<dbReference type="GO" id="GO:0005773">
    <property type="term" value="C:vacuole"/>
    <property type="evidence" value="ECO:0007669"/>
    <property type="project" value="GOC"/>
</dbReference>
<dbReference type="PANTHER" id="PTHR12000">
    <property type="entry name" value="HEMOGLOBINASE FAMILY MEMBER"/>
    <property type="match status" value="1"/>
</dbReference>
<dbReference type="KEGG" id="ovi:T265_15545"/>
<proteinExistence type="inferred from homology"/>
<comment type="similarity">
    <text evidence="1">Belongs to the peptidase C13 family.</text>
</comment>
<dbReference type="GO" id="GO:0051603">
    <property type="term" value="P:proteolysis involved in protein catabolic process"/>
    <property type="evidence" value="ECO:0007669"/>
    <property type="project" value="TreeGrafter"/>
</dbReference>
<evidence type="ECO:0000313" key="3">
    <source>
        <dbReference type="Proteomes" id="UP000054324"/>
    </source>
</evidence>
<dbReference type="PANTHER" id="PTHR12000:SF42">
    <property type="entry name" value="LEGUMAIN"/>
    <property type="match status" value="1"/>
</dbReference>
<gene>
    <name evidence="2" type="ORF">T265_15545</name>
</gene>
<dbReference type="Pfam" id="PF01650">
    <property type="entry name" value="Peptidase_C13"/>
    <property type="match status" value="1"/>
</dbReference>
<protein>
    <submittedName>
        <fullName evidence="2">Uncharacterized protein</fullName>
    </submittedName>
</protein>
<dbReference type="GeneID" id="20329710"/>
<dbReference type="AlphaFoldDB" id="A0A074YX93"/>
<dbReference type="Proteomes" id="UP000054324">
    <property type="component" value="Unassembled WGS sequence"/>
</dbReference>
<dbReference type="CTD" id="20329710"/>
<accession>A0A074YX93</accession>
<dbReference type="Gene3D" id="3.40.50.1460">
    <property type="match status" value="1"/>
</dbReference>
<sequence>MNFVIYATTSGKENERSYGIFCFDKDIDVCLADEYSYAWVLDSKYEDIRKRTLEQQYEEGKKTVFSHVTKHGEMAMGSLPVGKFQGHYDLLTHRSDGAIAVC</sequence>
<dbReference type="OrthoDB" id="9973749at2759"/>
<dbReference type="GO" id="GO:0004197">
    <property type="term" value="F:cysteine-type endopeptidase activity"/>
    <property type="evidence" value="ECO:0007669"/>
    <property type="project" value="TreeGrafter"/>
</dbReference>
<dbReference type="EMBL" id="KL597215">
    <property type="protein sequence ID" value="KER19421.1"/>
    <property type="molecule type" value="Genomic_DNA"/>
</dbReference>
<keyword evidence="3" id="KW-1185">Reference proteome</keyword>
<dbReference type="InterPro" id="IPR001096">
    <property type="entry name" value="Peptidase_C13"/>
</dbReference>